<dbReference type="InterPro" id="IPR010126">
    <property type="entry name" value="Esterase_phb"/>
</dbReference>
<dbReference type="EMBL" id="MKEK01000001">
    <property type="protein sequence ID" value="OEY71008.1"/>
    <property type="molecule type" value="Genomic_DNA"/>
</dbReference>
<reference evidence="5" key="1">
    <citation type="submission" date="2016-09" db="EMBL/GenBank/DDBJ databases">
        <authorList>
            <person name="Wan X."/>
            <person name="Hou S."/>
        </authorList>
    </citation>
    <scope>NUCLEOTIDE SEQUENCE [LARGE SCALE GENOMIC DNA]</scope>
    <source>
        <strain evidence="5">KH87</strain>
    </source>
</reference>
<keyword evidence="5" id="KW-1185">Reference proteome</keyword>
<evidence type="ECO:0000256" key="1">
    <source>
        <dbReference type="ARBA" id="ARBA00022729"/>
    </source>
</evidence>
<dbReference type="AlphaFoldDB" id="A0A1E7QAG8"/>
<dbReference type="STRING" id="1628148.BI198_07890"/>
<feature type="chain" id="PRO_5009200562" evidence="3">
    <location>
        <begin position="23"/>
        <end position="337"/>
    </location>
</feature>
<gene>
    <name evidence="4" type="ORF">BI198_07890</name>
</gene>
<dbReference type="GO" id="GO:0016787">
    <property type="term" value="F:hydrolase activity"/>
    <property type="evidence" value="ECO:0007669"/>
    <property type="project" value="UniProtKB-KW"/>
</dbReference>
<evidence type="ECO:0000256" key="2">
    <source>
        <dbReference type="ARBA" id="ARBA00022801"/>
    </source>
</evidence>
<keyword evidence="1 3" id="KW-0732">Signal</keyword>
<dbReference type="GO" id="GO:0005576">
    <property type="term" value="C:extracellular region"/>
    <property type="evidence" value="ECO:0007669"/>
    <property type="project" value="InterPro"/>
</dbReference>
<organism evidence="4 5">
    <name type="scientific">Rheinheimera salexigens</name>
    <dbReference type="NCBI Taxonomy" id="1628148"/>
    <lineage>
        <taxon>Bacteria</taxon>
        <taxon>Pseudomonadati</taxon>
        <taxon>Pseudomonadota</taxon>
        <taxon>Gammaproteobacteria</taxon>
        <taxon>Chromatiales</taxon>
        <taxon>Chromatiaceae</taxon>
        <taxon>Rheinheimera</taxon>
    </lineage>
</organism>
<dbReference type="Gene3D" id="3.40.50.1820">
    <property type="entry name" value="alpha/beta hydrolase"/>
    <property type="match status" value="2"/>
</dbReference>
<dbReference type="Proteomes" id="UP000242258">
    <property type="component" value="Unassembled WGS sequence"/>
</dbReference>
<feature type="signal peptide" evidence="3">
    <location>
        <begin position="1"/>
        <end position="22"/>
    </location>
</feature>
<name>A0A1E7QAG8_9GAMM</name>
<protein>
    <submittedName>
        <fullName evidence="4">Polyhydroxybutyrate depolymerase</fullName>
    </submittedName>
</protein>
<dbReference type="PANTHER" id="PTHR42972:SF8">
    <property type="entry name" value="POLYHYDROXYBUTYRATE DEPOLYMERASE"/>
    <property type="match status" value="1"/>
</dbReference>
<sequence length="337" mass="36415">MNLKATVILSVGLGTLLSVANAASVEETALPILQLVPQITLSGLSSGGYMAAQYHLAHAEQVSGAAILAAGPIYCAQNSLSTALGHCFNKPESSPDLAAIQQYLDKQQQDGNLASSKQLQNDKVWILNGSKDTTVLPKLGQLLAQQYQHFVSENNIQLISDKAFAHTFPTDRAELGSCDSSESPFIANCNYDAAGNFLTYLLAEIKPKVATTTGNLVSFNQHQLSDAAKQSLAETGYAYIPQSCASGESCRLHVSFHGCKQNAEFVDQAYVTNTDLNNYADSNNLVILYPQTTKSMFNPNACWDWWGYSGENYATREGVQIIAVNDMVDSLLNNGRN</sequence>
<proteinExistence type="predicted"/>
<evidence type="ECO:0000313" key="4">
    <source>
        <dbReference type="EMBL" id="OEY71008.1"/>
    </source>
</evidence>
<dbReference type="InterPro" id="IPR029058">
    <property type="entry name" value="AB_hydrolase_fold"/>
</dbReference>
<evidence type="ECO:0000256" key="3">
    <source>
        <dbReference type="SAM" id="SignalP"/>
    </source>
</evidence>
<accession>A0A1E7QAG8</accession>
<evidence type="ECO:0000313" key="5">
    <source>
        <dbReference type="Proteomes" id="UP000242258"/>
    </source>
</evidence>
<dbReference type="OrthoDB" id="505233at2"/>
<dbReference type="RefSeq" id="WP_070050765.1">
    <property type="nucleotide sequence ID" value="NZ_CBCSDO010000005.1"/>
</dbReference>
<dbReference type="PANTHER" id="PTHR42972">
    <property type="entry name" value="TOL-PAL SYSTEM PROTEIN TOLB"/>
    <property type="match status" value="1"/>
</dbReference>
<dbReference type="Pfam" id="PF10503">
    <property type="entry name" value="Esterase_PHB"/>
    <property type="match status" value="1"/>
</dbReference>
<comment type="caution">
    <text evidence="4">The sequence shown here is derived from an EMBL/GenBank/DDBJ whole genome shotgun (WGS) entry which is preliminary data.</text>
</comment>
<keyword evidence="2" id="KW-0378">Hydrolase</keyword>
<dbReference type="SUPFAM" id="SSF53474">
    <property type="entry name" value="alpha/beta-Hydrolases"/>
    <property type="match status" value="1"/>
</dbReference>